<gene>
    <name evidence="1" type="primary">g3812</name>
    <name evidence="1" type="ORF">VP750_LOCUS3252</name>
</gene>
<reference evidence="1 2" key="1">
    <citation type="submission" date="2024-06" db="EMBL/GenBank/DDBJ databases">
        <authorList>
            <person name="Kraege A."/>
            <person name="Thomma B."/>
        </authorList>
    </citation>
    <scope>NUCLEOTIDE SEQUENCE [LARGE SCALE GENOMIC DNA]</scope>
</reference>
<sequence length="122" mass="13575">MEHTGALSMHAIAEASQDETYVYLKLTGLVGKCNPRLVHPKKFMGPFLSLVSFEATPTYGTAGLAIASDWPFPPQGFGEVQEMEGRVNFLVADRKLFKKPYVYTWKDVSTAAKEFRIQVVSS</sequence>
<name>A0ABP1FTT9_9CHLO</name>
<keyword evidence="2" id="KW-1185">Reference proteome</keyword>
<comment type="caution">
    <text evidence="1">The sequence shown here is derived from an EMBL/GenBank/DDBJ whole genome shotgun (WGS) entry which is preliminary data.</text>
</comment>
<dbReference type="EMBL" id="CAXHTA020000005">
    <property type="protein sequence ID" value="CAL5221593.1"/>
    <property type="molecule type" value="Genomic_DNA"/>
</dbReference>
<protein>
    <submittedName>
        <fullName evidence="1">G3812 protein</fullName>
    </submittedName>
</protein>
<dbReference type="Proteomes" id="UP001497392">
    <property type="component" value="Unassembled WGS sequence"/>
</dbReference>
<proteinExistence type="predicted"/>
<evidence type="ECO:0000313" key="2">
    <source>
        <dbReference type="Proteomes" id="UP001497392"/>
    </source>
</evidence>
<evidence type="ECO:0000313" key="1">
    <source>
        <dbReference type="EMBL" id="CAL5221593.1"/>
    </source>
</evidence>
<organism evidence="1 2">
    <name type="scientific">Coccomyxa viridis</name>
    <dbReference type="NCBI Taxonomy" id="1274662"/>
    <lineage>
        <taxon>Eukaryota</taxon>
        <taxon>Viridiplantae</taxon>
        <taxon>Chlorophyta</taxon>
        <taxon>core chlorophytes</taxon>
        <taxon>Trebouxiophyceae</taxon>
        <taxon>Trebouxiophyceae incertae sedis</taxon>
        <taxon>Coccomyxaceae</taxon>
        <taxon>Coccomyxa</taxon>
    </lineage>
</organism>
<accession>A0ABP1FTT9</accession>